<keyword evidence="2" id="KW-1185">Reference proteome</keyword>
<comment type="caution">
    <text evidence="1">The sequence shown here is derived from an EMBL/GenBank/DDBJ whole genome shotgun (WGS) entry which is preliminary data.</text>
</comment>
<dbReference type="EMBL" id="CALTRL010000143">
    <property type="protein sequence ID" value="CAH7666679.1"/>
    <property type="molecule type" value="Genomic_DNA"/>
</dbReference>
<gene>
    <name evidence="1" type="ORF">PPACK8108_LOCUS1030</name>
</gene>
<evidence type="ECO:0000313" key="1">
    <source>
        <dbReference type="EMBL" id="CAH7666679.1"/>
    </source>
</evidence>
<reference evidence="1" key="1">
    <citation type="submission" date="2022-06" db="EMBL/GenBank/DDBJ databases">
        <authorList>
            <consortium name="SYNGENTA / RWTH Aachen University"/>
        </authorList>
    </citation>
    <scope>NUCLEOTIDE SEQUENCE</scope>
</reference>
<organism evidence="1 2">
    <name type="scientific">Phakopsora pachyrhizi</name>
    <name type="common">Asian soybean rust disease fungus</name>
    <dbReference type="NCBI Taxonomy" id="170000"/>
    <lineage>
        <taxon>Eukaryota</taxon>
        <taxon>Fungi</taxon>
        <taxon>Dikarya</taxon>
        <taxon>Basidiomycota</taxon>
        <taxon>Pucciniomycotina</taxon>
        <taxon>Pucciniomycetes</taxon>
        <taxon>Pucciniales</taxon>
        <taxon>Phakopsoraceae</taxon>
        <taxon>Phakopsora</taxon>
    </lineage>
</organism>
<sequence>MEPKVVKVENLFKHEKDESRRQIVSEINIALVIKNLSLTLSGAYDRVDSSNLLQEKIKWHSQKPLSNTVEVCRARYHSIRSDYLPKLRYSIASLHSRFEPMDCSSPQSQYNFNCLALAILPICDLIDQTMTCLAEINSQKSTTSSYATKTVPASRIMLVAQDVGEINSLWSLLIHNYEMHLDEISGRIGAGTMTSESLDEVSSLQNQLMDLVNRTICRMNCNDENFTEGRGNRRKFCAIHYGINAIVEPVDQFEWLMAEIPNRLKSLYDMIDGNLWIENDAFNINFSHKNLNFANTENLKKLKSPFVSLKELFFEIKTKDFLINSAMVSKKEKEGVLEISKIITEQIINTLIALRFSMYNFEDTLKVNDNFVVTESQLDLVQKDIKKIYHCWLGLVECIERFLMALETCDDRIDAGQTVLSLEISWRFDLCLGFVDEANLHLNLYKHSNFIEDLYSLDEKFATKMDWIDYFFKKTLNNRALNLIRDLDLNQIPNDLRIDYNSVFLKTWKRLMTLFLLFIKKASRKNRSLMKIYLILDKDKLILLLQEIHKWSQNYCVDLQHGWIVSKDKEIGETVESMIDSIKNFQTVFFKLRPAKQNTKCKKPNCYIDKVFGHIENIENYLFDIDRVDENEEEKELRTWLEHWLDQVILILKSCFRIHFQSFQSH</sequence>
<protein>
    <submittedName>
        <fullName evidence="1">Expressed protein</fullName>
    </submittedName>
</protein>
<name>A0AAV0AH95_PHAPC</name>
<proteinExistence type="predicted"/>
<dbReference type="AlphaFoldDB" id="A0AAV0AH95"/>
<evidence type="ECO:0000313" key="2">
    <source>
        <dbReference type="Proteomes" id="UP001153365"/>
    </source>
</evidence>
<accession>A0AAV0AH95</accession>
<dbReference type="Proteomes" id="UP001153365">
    <property type="component" value="Unassembled WGS sequence"/>
</dbReference>